<protein>
    <submittedName>
        <fullName evidence="2">Uncharacterized protein</fullName>
    </submittedName>
</protein>
<feature type="region of interest" description="Disordered" evidence="1">
    <location>
        <begin position="1"/>
        <end position="74"/>
    </location>
</feature>
<feature type="compositionally biased region" description="Basic and acidic residues" evidence="1">
    <location>
        <begin position="93"/>
        <end position="113"/>
    </location>
</feature>
<feature type="region of interest" description="Disordered" evidence="1">
    <location>
        <begin position="93"/>
        <end position="131"/>
    </location>
</feature>
<feature type="compositionally biased region" description="Pro residues" evidence="1">
    <location>
        <begin position="45"/>
        <end position="58"/>
    </location>
</feature>
<name>A0A7G2C650_9TRYP</name>
<organism evidence="2 3">
    <name type="scientific">Angomonas deanei</name>
    <dbReference type="NCBI Taxonomy" id="59799"/>
    <lineage>
        <taxon>Eukaryota</taxon>
        <taxon>Discoba</taxon>
        <taxon>Euglenozoa</taxon>
        <taxon>Kinetoplastea</taxon>
        <taxon>Metakinetoplastina</taxon>
        <taxon>Trypanosomatida</taxon>
        <taxon>Trypanosomatidae</taxon>
        <taxon>Strigomonadinae</taxon>
        <taxon>Angomonas</taxon>
    </lineage>
</organism>
<evidence type="ECO:0000313" key="3">
    <source>
        <dbReference type="Proteomes" id="UP000515908"/>
    </source>
</evidence>
<proteinExistence type="predicted"/>
<feature type="compositionally biased region" description="Basic and acidic residues" evidence="1">
    <location>
        <begin position="12"/>
        <end position="33"/>
    </location>
</feature>
<sequence>MPSKKTTKGSTRKRESSEDSDHHKGSKKLKFEDFDVEAALKQAAPPTPPPPAPAPPVEPVALPANGTTEAPEESEVVALAAVTRVAVDRVAESTHGLLKEPDPPEKDIPRVTREGAAPPPIPSDLLQLLSG</sequence>
<accession>A0A7G2C650</accession>
<gene>
    <name evidence="2" type="ORF">ADEAN_000170800</name>
</gene>
<dbReference type="Proteomes" id="UP000515908">
    <property type="component" value="Chromosome 03"/>
</dbReference>
<dbReference type="VEuPathDB" id="TriTrypDB:ADEAN_000170800"/>
<feature type="compositionally biased region" description="Basic residues" evidence="1">
    <location>
        <begin position="1"/>
        <end position="11"/>
    </location>
</feature>
<evidence type="ECO:0000313" key="2">
    <source>
        <dbReference type="EMBL" id="CAD2214263.1"/>
    </source>
</evidence>
<evidence type="ECO:0000256" key="1">
    <source>
        <dbReference type="SAM" id="MobiDB-lite"/>
    </source>
</evidence>
<reference evidence="2 3" key="1">
    <citation type="submission" date="2020-08" db="EMBL/GenBank/DDBJ databases">
        <authorList>
            <person name="Newling K."/>
            <person name="Davey J."/>
            <person name="Forrester S."/>
        </authorList>
    </citation>
    <scope>NUCLEOTIDE SEQUENCE [LARGE SCALE GENOMIC DNA]</scope>
    <source>
        <strain evidence="3">Crithidia deanei Carvalho (ATCC PRA-265)</strain>
    </source>
</reference>
<dbReference type="EMBL" id="LR877147">
    <property type="protein sequence ID" value="CAD2214263.1"/>
    <property type="molecule type" value="Genomic_DNA"/>
</dbReference>
<dbReference type="AlphaFoldDB" id="A0A7G2C650"/>
<keyword evidence="3" id="KW-1185">Reference proteome</keyword>